<dbReference type="InterPro" id="IPR036890">
    <property type="entry name" value="HATPase_C_sf"/>
</dbReference>
<dbReference type="EMBL" id="SDIF01000022">
    <property type="protein sequence ID" value="RXS67823.1"/>
    <property type="molecule type" value="Genomic_DNA"/>
</dbReference>
<proteinExistence type="predicted"/>
<keyword evidence="5" id="KW-1185">Reference proteome</keyword>
<organism evidence="4 5">
    <name type="scientific">Streptomyces sioyaensis</name>
    <dbReference type="NCBI Taxonomy" id="67364"/>
    <lineage>
        <taxon>Bacteria</taxon>
        <taxon>Bacillati</taxon>
        <taxon>Actinomycetota</taxon>
        <taxon>Actinomycetes</taxon>
        <taxon>Kitasatosporales</taxon>
        <taxon>Streptomycetaceae</taxon>
        <taxon>Streptomyces</taxon>
    </lineage>
</organism>
<dbReference type="Proteomes" id="UP000289482">
    <property type="component" value="Unassembled WGS sequence"/>
</dbReference>
<dbReference type="InterPro" id="IPR050267">
    <property type="entry name" value="Anti-sigma-factor_SerPK"/>
</dbReference>
<dbReference type="GO" id="GO:0005524">
    <property type="term" value="F:ATP binding"/>
    <property type="evidence" value="ECO:0007669"/>
    <property type="project" value="UniProtKB-KW"/>
</dbReference>
<dbReference type="CDD" id="cd16936">
    <property type="entry name" value="HATPase_RsbW-like"/>
    <property type="match status" value="1"/>
</dbReference>
<evidence type="ECO:0000313" key="4">
    <source>
        <dbReference type="EMBL" id="RXS67823.1"/>
    </source>
</evidence>
<dbReference type="InterPro" id="IPR003594">
    <property type="entry name" value="HATPase_dom"/>
</dbReference>
<feature type="region of interest" description="Disordered" evidence="2">
    <location>
        <begin position="192"/>
        <end position="227"/>
    </location>
</feature>
<dbReference type="PANTHER" id="PTHR35526:SF3">
    <property type="entry name" value="ANTI-SIGMA-F FACTOR RSBW"/>
    <property type="match status" value="1"/>
</dbReference>
<dbReference type="AlphaFoldDB" id="A0A4Q1R5F5"/>
<keyword evidence="1" id="KW-0418">Kinase</keyword>
<keyword evidence="4" id="KW-0547">Nucleotide-binding</keyword>
<evidence type="ECO:0000313" key="5">
    <source>
        <dbReference type="Proteomes" id="UP000289482"/>
    </source>
</evidence>
<dbReference type="Gene3D" id="3.30.565.10">
    <property type="entry name" value="Histidine kinase-like ATPase, C-terminal domain"/>
    <property type="match status" value="1"/>
</dbReference>
<keyword evidence="1" id="KW-0808">Transferase</keyword>
<evidence type="ECO:0000256" key="1">
    <source>
        <dbReference type="ARBA" id="ARBA00022527"/>
    </source>
</evidence>
<keyword evidence="1" id="KW-0723">Serine/threonine-protein kinase</keyword>
<feature type="domain" description="Histidine kinase/HSP90-like ATPase" evidence="3">
    <location>
        <begin position="71"/>
        <end position="184"/>
    </location>
</feature>
<dbReference type="GO" id="GO:0004674">
    <property type="term" value="F:protein serine/threonine kinase activity"/>
    <property type="evidence" value="ECO:0007669"/>
    <property type="project" value="UniProtKB-KW"/>
</dbReference>
<name>A0A4Q1R5F5_9ACTN</name>
<feature type="region of interest" description="Disordered" evidence="2">
    <location>
        <begin position="1"/>
        <end position="60"/>
    </location>
</feature>
<sequence length="227" mass="24042">MSTALPTGQARPHTAGPGARSVPAAAPDHGSDIMSDTVPGPRGTSRQGVTTHGTLPPARTSPSAQYAMLVLPAQEACVRSARRFAAALLAWWALSADDQDTAVLIVSELTTNAARHGHRDMTIRLTLAPDMLHIAVADHGDVDPPTLSHSDDDPDEHGRGLHIVHALTARLDIHQGSAGRQVHASLRITHPQPAAADDTHPRHAPDGSDPRALGRSRNQGLVVPHRW</sequence>
<accession>A0A4Q1R5F5</accession>
<keyword evidence="4" id="KW-0067">ATP-binding</keyword>
<dbReference type="Pfam" id="PF13581">
    <property type="entry name" value="HATPase_c_2"/>
    <property type="match status" value="1"/>
</dbReference>
<reference evidence="4 5" key="1">
    <citation type="submission" date="2019-01" db="EMBL/GenBank/DDBJ databases">
        <title>Draft genome sequences of the type strain Streptomyces sioyaensis DSM 40032 and its novel strain, TM32, a thermotolerant antibiotics-producing actinobacterium.</title>
        <authorList>
            <person name="Nakaew N."/>
            <person name="Lumyong S."/>
            <person name="Sloan W.T."/>
            <person name="Sungthong R."/>
        </authorList>
    </citation>
    <scope>NUCLEOTIDE SEQUENCE [LARGE SCALE GENOMIC DNA]</scope>
    <source>
        <strain evidence="4 5">DSM 40032</strain>
    </source>
</reference>
<dbReference type="SUPFAM" id="SSF55874">
    <property type="entry name" value="ATPase domain of HSP90 chaperone/DNA topoisomerase II/histidine kinase"/>
    <property type="match status" value="1"/>
</dbReference>
<feature type="compositionally biased region" description="Basic and acidic residues" evidence="2">
    <location>
        <begin position="197"/>
        <end position="209"/>
    </location>
</feature>
<comment type="caution">
    <text evidence="4">The sequence shown here is derived from an EMBL/GenBank/DDBJ whole genome shotgun (WGS) entry which is preliminary data.</text>
</comment>
<dbReference type="PANTHER" id="PTHR35526">
    <property type="entry name" value="ANTI-SIGMA-F FACTOR RSBW-RELATED"/>
    <property type="match status" value="1"/>
</dbReference>
<evidence type="ECO:0000259" key="3">
    <source>
        <dbReference type="Pfam" id="PF13581"/>
    </source>
</evidence>
<protein>
    <submittedName>
        <fullName evidence="4">ATP-binding protein</fullName>
    </submittedName>
</protein>
<feature type="compositionally biased region" description="Polar residues" evidence="2">
    <location>
        <begin position="44"/>
        <end position="53"/>
    </location>
</feature>
<evidence type="ECO:0000256" key="2">
    <source>
        <dbReference type="SAM" id="MobiDB-lite"/>
    </source>
</evidence>
<gene>
    <name evidence="4" type="ORF">EST54_10880</name>
</gene>